<gene>
    <name evidence="3" type="ORF">SAMN05414137_12359</name>
</gene>
<evidence type="ECO:0000313" key="3">
    <source>
        <dbReference type="EMBL" id="SEM30577.1"/>
    </source>
</evidence>
<dbReference type="Proteomes" id="UP000183015">
    <property type="component" value="Unassembled WGS sequence"/>
</dbReference>
<sequence>MPNTLPAPADGALRHPVPAPRGPRRHRLRPTRGGWSVVTLLSLVMAAVAARYVTLDPAVFFSLQRATYLHHELPLGVHVSGAVVAMATGPWQFSSVLRRRWPRLHRRLGVGYLLGCLVAGIGALFLAPIAYGGAVSGFGFAALAVAWLTTGAIGLRMILRRRVADHRRWMLRSFALTFAAVTLRLMLALAGALHLDFRVSYETVAWLSWLPNLALAWWFTRKRPRTQS</sequence>
<feature type="region of interest" description="Disordered" evidence="1">
    <location>
        <begin position="1"/>
        <end position="30"/>
    </location>
</feature>
<accession>A0A1H7XBM0</accession>
<feature type="transmembrane region" description="Helical" evidence="2">
    <location>
        <begin position="137"/>
        <end position="159"/>
    </location>
</feature>
<protein>
    <submittedName>
        <fullName evidence="3">Predicted membrane protein</fullName>
    </submittedName>
</protein>
<name>A0A1H7XBM0_STRJI</name>
<dbReference type="Pfam" id="PF10067">
    <property type="entry name" value="DUF2306"/>
    <property type="match status" value="1"/>
</dbReference>
<feature type="transmembrane region" description="Helical" evidence="2">
    <location>
        <begin position="34"/>
        <end position="55"/>
    </location>
</feature>
<dbReference type="eggNOG" id="COG5395">
    <property type="taxonomic scope" value="Bacteria"/>
</dbReference>
<feature type="transmembrane region" description="Helical" evidence="2">
    <location>
        <begin position="75"/>
        <end position="97"/>
    </location>
</feature>
<evidence type="ECO:0000256" key="2">
    <source>
        <dbReference type="SAM" id="Phobius"/>
    </source>
</evidence>
<proteinExistence type="predicted"/>
<reference evidence="4" key="1">
    <citation type="submission" date="2016-10" db="EMBL/GenBank/DDBJ databases">
        <authorList>
            <person name="Varghese N."/>
        </authorList>
    </citation>
    <scope>NUCLEOTIDE SEQUENCE [LARGE SCALE GENOMIC DNA]</scope>
    <source>
        <strain evidence="4">DSM 45096 / BCRC 16803 / CGMCC 4.1857 / CIP 109030 / JCM 12277 / KCTC 19219 / NBRC 100920 / 33214</strain>
    </source>
</reference>
<organism evidence="3 4">
    <name type="scientific">Streptacidiphilus jiangxiensis</name>
    <dbReference type="NCBI Taxonomy" id="235985"/>
    <lineage>
        <taxon>Bacteria</taxon>
        <taxon>Bacillati</taxon>
        <taxon>Actinomycetota</taxon>
        <taxon>Actinomycetes</taxon>
        <taxon>Kitasatosporales</taxon>
        <taxon>Streptomycetaceae</taxon>
        <taxon>Streptacidiphilus</taxon>
    </lineage>
</organism>
<feature type="transmembrane region" description="Helical" evidence="2">
    <location>
        <begin position="199"/>
        <end position="219"/>
    </location>
</feature>
<dbReference type="RefSeq" id="WP_052439421.1">
    <property type="nucleotide sequence ID" value="NZ_BBPN01000051.1"/>
</dbReference>
<keyword evidence="2" id="KW-0472">Membrane</keyword>
<feature type="transmembrane region" description="Helical" evidence="2">
    <location>
        <begin position="109"/>
        <end position="131"/>
    </location>
</feature>
<dbReference type="AlphaFoldDB" id="A0A1H7XBM0"/>
<evidence type="ECO:0000313" key="4">
    <source>
        <dbReference type="Proteomes" id="UP000183015"/>
    </source>
</evidence>
<dbReference type="EMBL" id="FOAZ01000023">
    <property type="protein sequence ID" value="SEM30577.1"/>
    <property type="molecule type" value="Genomic_DNA"/>
</dbReference>
<keyword evidence="2" id="KW-0812">Transmembrane</keyword>
<keyword evidence="2" id="KW-1133">Transmembrane helix</keyword>
<feature type="transmembrane region" description="Helical" evidence="2">
    <location>
        <begin position="171"/>
        <end position="193"/>
    </location>
</feature>
<keyword evidence="4" id="KW-1185">Reference proteome</keyword>
<dbReference type="InterPro" id="IPR018750">
    <property type="entry name" value="DUF2306_membrane"/>
</dbReference>
<evidence type="ECO:0000256" key="1">
    <source>
        <dbReference type="SAM" id="MobiDB-lite"/>
    </source>
</evidence>
<dbReference type="OrthoDB" id="4698148at2"/>